<organism evidence="1 2">
    <name type="scientific">Aspergillus ibericus CBS 121593</name>
    <dbReference type="NCBI Taxonomy" id="1448316"/>
    <lineage>
        <taxon>Eukaryota</taxon>
        <taxon>Fungi</taxon>
        <taxon>Dikarya</taxon>
        <taxon>Ascomycota</taxon>
        <taxon>Pezizomycotina</taxon>
        <taxon>Eurotiomycetes</taxon>
        <taxon>Eurotiomycetidae</taxon>
        <taxon>Eurotiales</taxon>
        <taxon>Aspergillaceae</taxon>
        <taxon>Aspergillus</taxon>
        <taxon>Aspergillus subgen. Circumdati</taxon>
    </lineage>
</organism>
<sequence>MLLRFTIPAGQDQALSSSDPRFGQAGFRSHDHVSPPRQPVGQGAARLALPCTYTADDPRAPPSPCLLISLRMRGLCHCVILFPFPLCTLLHLAQALDEPSKALCIPISAGNLAFHFS</sequence>
<dbReference type="Proteomes" id="UP000249402">
    <property type="component" value="Unassembled WGS sequence"/>
</dbReference>
<reference evidence="1 2" key="1">
    <citation type="submission" date="2018-02" db="EMBL/GenBank/DDBJ databases">
        <title>The genomes of Aspergillus section Nigri reveals drivers in fungal speciation.</title>
        <authorList>
            <consortium name="DOE Joint Genome Institute"/>
            <person name="Vesth T.C."/>
            <person name="Nybo J."/>
            <person name="Theobald S."/>
            <person name="Brandl J."/>
            <person name="Frisvad J.C."/>
            <person name="Nielsen K.F."/>
            <person name="Lyhne E.K."/>
            <person name="Kogle M.E."/>
            <person name="Kuo A."/>
            <person name="Riley R."/>
            <person name="Clum A."/>
            <person name="Nolan M."/>
            <person name="Lipzen A."/>
            <person name="Salamov A."/>
            <person name="Henrissat B."/>
            <person name="Wiebenga A."/>
            <person name="De vries R.P."/>
            <person name="Grigoriev I.V."/>
            <person name="Mortensen U.H."/>
            <person name="Andersen M.R."/>
            <person name="Baker S.E."/>
        </authorList>
    </citation>
    <scope>NUCLEOTIDE SEQUENCE [LARGE SCALE GENOMIC DNA]</scope>
    <source>
        <strain evidence="1 2">CBS 121593</strain>
    </source>
</reference>
<dbReference type="RefSeq" id="XP_025579261.1">
    <property type="nucleotide sequence ID" value="XM_025713933.1"/>
</dbReference>
<evidence type="ECO:0000313" key="1">
    <source>
        <dbReference type="EMBL" id="RAL04934.1"/>
    </source>
</evidence>
<protein>
    <submittedName>
        <fullName evidence="1">Uncharacterized protein</fullName>
    </submittedName>
</protein>
<dbReference type="GeneID" id="37218798"/>
<gene>
    <name evidence="1" type="ORF">BO80DRAFT_169866</name>
</gene>
<accession>A0A395HFD4</accession>
<dbReference type="AlphaFoldDB" id="A0A395HFD4"/>
<keyword evidence="2" id="KW-1185">Reference proteome</keyword>
<name>A0A395HFD4_9EURO</name>
<dbReference type="VEuPathDB" id="FungiDB:BO80DRAFT_169866"/>
<evidence type="ECO:0000313" key="2">
    <source>
        <dbReference type="Proteomes" id="UP000249402"/>
    </source>
</evidence>
<dbReference type="EMBL" id="KZ824422">
    <property type="protein sequence ID" value="RAL04934.1"/>
    <property type="molecule type" value="Genomic_DNA"/>
</dbReference>
<proteinExistence type="predicted"/>